<dbReference type="EMBL" id="MN740247">
    <property type="protein sequence ID" value="QHT95867.1"/>
    <property type="molecule type" value="Genomic_DNA"/>
</dbReference>
<dbReference type="SUPFAM" id="SSF48317">
    <property type="entry name" value="Acid phosphatase/Vanadium-dependent haloperoxidase"/>
    <property type="match status" value="1"/>
</dbReference>
<proteinExistence type="predicted"/>
<dbReference type="InterPro" id="IPR000326">
    <property type="entry name" value="PAP2/HPO"/>
</dbReference>
<feature type="transmembrane region" description="Helical" evidence="1">
    <location>
        <begin position="105"/>
        <end position="124"/>
    </location>
</feature>
<keyword evidence="1" id="KW-0472">Membrane</keyword>
<accession>A0A6C0IVK9</accession>
<feature type="transmembrane region" description="Helical" evidence="1">
    <location>
        <begin position="30"/>
        <end position="52"/>
    </location>
</feature>
<keyword evidence="1" id="KW-1133">Transmembrane helix</keyword>
<reference evidence="3" key="1">
    <citation type="journal article" date="2020" name="Nature">
        <title>Giant virus diversity and host interactions through global metagenomics.</title>
        <authorList>
            <person name="Schulz F."/>
            <person name="Roux S."/>
            <person name="Paez-Espino D."/>
            <person name="Jungbluth S."/>
            <person name="Walsh D.A."/>
            <person name="Denef V.J."/>
            <person name="McMahon K.D."/>
            <person name="Konstantinidis K.T."/>
            <person name="Eloe-Fadrosh E.A."/>
            <person name="Kyrpides N.C."/>
            <person name="Woyke T."/>
        </authorList>
    </citation>
    <scope>NUCLEOTIDE SEQUENCE</scope>
    <source>
        <strain evidence="3">GVMAG-M-3300024301-20</strain>
    </source>
</reference>
<evidence type="ECO:0000313" key="3">
    <source>
        <dbReference type="EMBL" id="QHT95867.1"/>
    </source>
</evidence>
<feature type="transmembrane region" description="Helical" evidence="1">
    <location>
        <begin position="130"/>
        <end position="152"/>
    </location>
</feature>
<keyword evidence="1" id="KW-0812">Transmembrane</keyword>
<protein>
    <recommendedName>
        <fullName evidence="2">Phosphatidic acid phosphatase type 2/haloperoxidase domain-containing protein</fullName>
    </recommendedName>
</protein>
<dbReference type="Pfam" id="PF01569">
    <property type="entry name" value="PAP2"/>
    <property type="match status" value="1"/>
</dbReference>
<evidence type="ECO:0000256" key="1">
    <source>
        <dbReference type="SAM" id="Phobius"/>
    </source>
</evidence>
<name>A0A6C0IVK9_9ZZZZ</name>
<evidence type="ECO:0000259" key="2">
    <source>
        <dbReference type="SMART" id="SM00014"/>
    </source>
</evidence>
<sequence>MHYILDYLGYIAPIIMAVISYYLFLGKPIYTNYFFAGLVANNIINIILKLLIKEPRPNNEFKKVELAVKHGEYVYFDKFGMPSAHLQNSLYILGYTLFVLGPTKFSNMIILYIMLVAICGYQRYTSKNHTILQIGIGSVIGFIVAIITYFFASKQVKGQIEEKQDDNGPL</sequence>
<dbReference type="AlphaFoldDB" id="A0A6C0IVK9"/>
<feature type="transmembrane region" description="Helical" evidence="1">
    <location>
        <begin position="7"/>
        <end position="24"/>
    </location>
</feature>
<dbReference type="SMART" id="SM00014">
    <property type="entry name" value="acidPPc"/>
    <property type="match status" value="1"/>
</dbReference>
<dbReference type="Gene3D" id="1.20.144.10">
    <property type="entry name" value="Phosphatidic acid phosphatase type 2/haloperoxidase"/>
    <property type="match status" value="1"/>
</dbReference>
<feature type="domain" description="Phosphatidic acid phosphatase type 2/haloperoxidase" evidence="2">
    <location>
        <begin position="31"/>
        <end position="149"/>
    </location>
</feature>
<organism evidence="3">
    <name type="scientific">viral metagenome</name>
    <dbReference type="NCBI Taxonomy" id="1070528"/>
    <lineage>
        <taxon>unclassified sequences</taxon>
        <taxon>metagenomes</taxon>
        <taxon>organismal metagenomes</taxon>
    </lineage>
</organism>
<dbReference type="InterPro" id="IPR036938">
    <property type="entry name" value="PAP2/HPO_sf"/>
</dbReference>